<dbReference type="InterPro" id="IPR037021">
    <property type="entry name" value="RnfH_sf"/>
</dbReference>
<dbReference type="Gene3D" id="3.10.20.280">
    <property type="entry name" value="RnfH-like"/>
    <property type="match status" value="1"/>
</dbReference>
<dbReference type="OrthoDB" id="9796575at2"/>
<sequence length="91" mass="10920">MSVELIYALPQKQYHFHIILNNYSTVRQVIEKSGILRLHKEINIYVNKIGIYGKVVSLEDIVQQGDRIEIYRSLYMDPMELRRKRVKRTKK</sequence>
<dbReference type="PANTHER" id="PTHR37483:SF1">
    <property type="entry name" value="UPF0125 PROTEIN RATB"/>
    <property type="match status" value="1"/>
</dbReference>
<dbReference type="PANTHER" id="PTHR37483">
    <property type="entry name" value="UPF0125 PROTEIN RATB"/>
    <property type="match status" value="1"/>
</dbReference>
<evidence type="ECO:0000313" key="4">
    <source>
        <dbReference type="Proteomes" id="UP000296034"/>
    </source>
</evidence>
<dbReference type="Pfam" id="PF03658">
    <property type="entry name" value="Ub-RnfH"/>
    <property type="match status" value="1"/>
</dbReference>
<dbReference type="NCBIfam" id="NF002490">
    <property type="entry name" value="PRK01777.1"/>
    <property type="match status" value="1"/>
</dbReference>
<dbReference type="SUPFAM" id="SSF54285">
    <property type="entry name" value="MoaD/ThiS"/>
    <property type="match status" value="1"/>
</dbReference>
<comment type="similarity">
    <text evidence="1 2">Belongs to the UPF0125 (RnfH) family.</text>
</comment>
<dbReference type="Proteomes" id="UP000296034">
    <property type="component" value="Unassembled WGS sequence"/>
</dbReference>
<gene>
    <name evidence="3" type="ORF">CRV11_00125</name>
</gene>
<dbReference type="InterPro" id="IPR016155">
    <property type="entry name" value="Mopterin_synth/thiamin_S_b"/>
</dbReference>
<dbReference type="HAMAP" id="MF_00460">
    <property type="entry name" value="UPF0125_RnfH"/>
    <property type="match status" value="1"/>
</dbReference>
<dbReference type="EMBL" id="PDKS01000001">
    <property type="protein sequence ID" value="PPI87602.1"/>
    <property type="molecule type" value="Genomic_DNA"/>
</dbReference>
<evidence type="ECO:0000313" key="3">
    <source>
        <dbReference type="EMBL" id="PPI87602.1"/>
    </source>
</evidence>
<proteinExistence type="inferred from homology"/>
<dbReference type="AlphaFoldDB" id="A0A2P5SZ72"/>
<evidence type="ECO:0000256" key="2">
    <source>
        <dbReference type="HAMAP-Rule" id="MF_00460"/>
    </source>
</evidence>
<protein>
    <recommendedName>
        <fullName evidence="2">UPF0125 protein CRV11_00125</fullName>
    </recommendedName>
</protein>
<evidence type="ECO:0000256" key="1">
    <source>
        <dbReference type="ARBA" id="ARBA00010645"/>
    </source>
</evidence>
<accession>A0A2P5SZ72</accession>
<reference evidence="3 4" key="1">
    <citation type="journal article" date="2018" name="Genome Biol. Evol.">
        <title>Cladogenesis and Genomic Streamlining in Extracellular Endosymbionts of Tropical Stink Bugs.</title>
        <authorList>
            <person name="Otero-Bravo A."/>
            <person name="Goffredi S."/>
            <person name="Sabree Z.L."/>
        </authorList>
    </citation>
    <scope>NUCLEOTIDE SEQUENCE [LARGE SCALE GENOMIC DNA]</scope>
    <source>
        <strain evidence="3 4">SoET</strain>
    </source>
</reference>
<comment type="caution">
    <text evidence="3">The sequence shown here is derived from an EMBL/GenBank/DDBJ whole genome shotgun (WGS) entry which is preliminary data.</text>
</comment>
<organism evidence="3 4">
    <name type="scientific">Candidatus Pantoea edessiphila</name>
    <dbReference type="NCBI Taxonomy" id="2044610"/>
    <lineage>
        <taxon>Bacteria</taxon>
        <taxon>Pseudomonadati</taxon>
        <taxon>Pseudomonadota</taxon>
        <taxon>Gammaproteobacteria</taxon>
        <taxon>Enterobacterales</taxon>
        <taxon>Erwiniaceae</taxon>
        <taxon>Pantoea</taxon>
    </lineage>
</organism>
<dbReference type="InterPro" id="IPR005346">
    <property type="entry name" value="RnfH"/>
</dbReference>
<name>A0A2P5SZ72_9GAMM</name>
<dbReference type="RefSeq" id="WP_136131596.1">
    <property type="nucleotide sequence ID" value="NZ_PDKS01000001.1"/>
</dbReference>